<comment type="caution">
    <text evidence="1">The sequence shown here is derived from an EMBL/GenBank/DDBJ whole genome shotgun (WGS) entry which is preliminary data.</text>
</comment>
<evidence type="ECO:0000313" key="1">
    <source>
        <dbReference type="EMBL" id="MDG3496713.1"/>
    </source>
</evidence>
<dbReference type="AlphaFoldDB" id="A0A9X4MC58"/>
<reference evidence="1" key="1">
    <citation type="submission" date="2019-05" db="EMBL/GenBank/DDBJ databases">
        <title>Whole genome sequencing of Pseudanabaena catenata USMAC16.</title>
        <authorList>
            <person name="Khan Z."/>
            <person name="Omar W.M."/>
            <person name="Convey P."/>
            <person name="Merican F."/>
            <person name="Najimudin N."/>
        </authorList>
    </citation>
    <scope>NUCLEOTIDE SEQUENCE</scope>
    <source>
        <strain evidence="1">USMAC16</strain>
    </source>
</reference>
<keyword evidence="2" id="KW-1185">Reference proteome</keyword>
<proteinExistence type="predicted"/>
<dbReference type="InterPro" id="IPR021809">
    <property type="entry name" value="DUF3386"/>
</dbReference>
<accession>A0A9X4MC58</accession>
<dbReference type="Proteomes" id="UP001152872">
    <property type="component" value="Unassembled WGS sequence"/>
</dbReference>
<evidence type="ECO:0000313" key="2">
    <source>
        <dbReference type="Proteomes" id="UP001152872"/>
    </source>
</evidence>
<organism evidence="1 2">
    <name type="scientific">Pseudanabaena catenata USMAC16</name>
    <dbReference type="NCBI Taxonomy" id="1855837"/>
    <lineage>
        <taxon>Bacteria</taxon>
        <taxon>Bacillati</taxon>
        <taxon>Cyanobacteriota</taxon>
        <taxon>Cyanophyceae</taxon>
        <taxon>Pseudanabaenales</taxon>
        <taxon>Pseudanabaenaceae</taxon>
        <taxon>Pseudanabaena</taxon>
    </lineage>
</organism>
<name>A0A9X4MC58_9CYAN</name>
<dbReference type="RefSeq" id="WP_009628902.1">
    <property type="nucleotide sequence ID" value="NZ_VBTY01000219.1"/>
</dbReference>
<protein>
    <submittedName>
        <fullName evidence="1">DUF3386 domain-containing protein</fullName>
    </submittedName>
</protein>
<sequence length="237" mass="26585">MVTTTDIKPDTSARDLFQAAYENRYTWDPNFPGMTANVSVAIDGVARTGKAKIAQDLSVEVSMDEPLLIERTTRTPSGEEKTVSVDEGQEWLYNQLRDVVTHRKRKSFEDAHGKSSFSLGETDESGSVEILVTGDSMGSNYKVRGNEISMVSRVMGRIGFTINHLGHLDTGEGYVSSLYTAVFRNPMTNEIVRQARFEDTYEKLGNYYVMTKQVVQSHEQGQTKNYEIIFSDIQLLG</sequence>
<gene>
    <name evidence="1" type="ORF">FEV09_19415</name>
</gene>
<dbReference type="Pfam" id="PF11866">
    <property type="entry name" value="DUF3386"/>
    <property type="match status" value="1"/>
</dbReference>
<dbReference type="EMBL" id="VBTY01000219">
    <property type="protein sequence ID" value="MDG3496713.1"/>
    <property type="molecule type" value="Genomic_DNA"/>
</dbReference>